<organism evidence="1 2">
    <name type="scientific">Helicobacter didelphidarum</name>
    <dbReference type="NCBI Taxonomy" id="2040648"/>
    <lineage>
        <taxon>Bacteria</taxon>
        <taxon>Pseudomonadati</taxon>
        <taxon>Campylobacterota</taxon>
        <taxon>Epsilonproteobacteria</taxon>
        <taxon>Campylobacterales</taxon>
        <taxon>Helicobacteraceae</taxon>
        <taxon>Helicobacter</taxon>
    </lineage>
</organism>
<dbReference type="Proteomes" id="UP000256379">
    <property type="component" value="Unassembled WGS sequence"/>
</dbReference>
<gene>
    <name evidence="1" type="ORF">CQA53_05630</name>
</gene>
<dbReference type="AlphaFoldDB" id="A0A3D8IM99"/>
<proteinExistence type="predicted"/>
<dbReference type="RefSeq" id="WP_115543050.1">
    <property type="nucleotide sequence ID" value="NZ_NXLQ01000010.1"/>
</dbReference>
<reference evidence="1 2" key="1">
    <citation type="submission" date="2018-04" db="EMBL/GenBank/DDBJ databases">
        <title>Novel Campyloabacter and Helicobacter Species and Strains.</title>
        <authorList>
            <person name="Mannion A.J."/>
            <person name="Shen Z."/>
            <person name="Fox J.G."/>
        </authorList>
    </citation>
    <scope>NUCLEOTIDE SEQUENCE [LARGE SCALE GENOMIC DNA]</scope>
    <source>
        <strain evidence="1 2">MIT 17-337</strain>
    </source>
</reference>
<comment type="caution">
    <text evidence="1">The sequence shown here is derived from an EMBL/GenBank/DDBJ whole genome shotgun (WGS) entry which is preliminary data.</text>
</comment>
<keyword evidence="2" id="KW-1185">Reference proteome</keyword>
<name>A0A3D8IM99_9HELI</name>
<dbReference type="EMBL" id="NXLQ01000010">
    <property type="protein sequence ID" value="RDU65774.1"/>
    <property type="molecule type" value="Genomic_DNA"/>
</dbReference>
<evidence type="ECO:0000313" key="2">
    <source>
        <dbReference type="Proteomes" id="UP000256379"/>
    </source>
</evidence>
<protein>
    <submittedName>
        <fullName evidence="1">Uncharacterized protein</fullName>
    </submittedName>
</protein>
<sequence length="63" mass="7259">MLVSNEELSKMSPSERECYEAYKEMQELPDGSVILENVDMNNPEHRAIIEALELEDEFEQAAI</sequence>
<accession>A0A3D8IM99</accession>
<evidence type="ECO:0000313" key="1">
    <source>
        <dbReference type="EMBL" id="RDU65774.1"/>
    </source>
</evidence>